<evidence type="ECO:0000313" key="2">
    <source>
        <dbReference type="Proteomes" id="UP001597420"/>
    </source>
</evidence>
<name>A0ABW4NUG1_9PAST</name>
<keyword evidence="2" id="KW-1185">Reference proteome</keyword>
<comment type="caution">
    <text evidence="1">The sequence shown here is derived from an EMBL/GenBank/DDBJ whole genome shotgun (WGS) entry which is preliminary data.</text>
</comment>
<dbReference type="GO" id="GO:0016301">
    <property type="term" value="F:kinase activity"/>
    <property type="evidence" value="ECO:0007669"/>
    <property type="project" value="UniProtKB-KW"/>
</dbReference>
<keyword evidence="1" id="KW-0418">Kinase</keyword>
<dbReference type="RefSeq" id="WP_379097270.1">
    <property type="nucleotide sequence ID" value="NZ_JBHUFP010000005.1"/>
</dbReference>
<dbReference type="SUPFAM" id="SSF56112">
    <property type="entry name" value="Protein kinase-like (PK-like)"/>
    <property type="match status" value="1"/>
</dbReference>
<dbReference type="InterPro" id="IPR011009">
    <property type="entry name" value="Kinase-like_dom_sf"/>
</dbReference>
<gene>
    <name evidence="1" type="ORF">ACFSAV_05770</name>
</gene>
<dbReference type="EMBL" id="JBHUFP010000005">
    <property type="protein sequence ID" value="MFD1805889.1"/>
    <property type="molecule type" value="Genomic_DNA"/>
</dbReference>
<dbReference type="Proteomes" id="UP001597420">
    <property type="component" value="Unassembled WGS sequence"/>
</dbReference>
<protein>
    <submittedName>
        <fullName evidence="1">Protein kinase family protein</fullName>
    </submittedName>
</protein>
<proteinExistence type="predicted"/>
<reference evidence="2" key="1">
    <citation type="journal article" date="2019" name="Int. J. Syst. Evol. Microbiol.">
        <title>The Global Catalogue of Microorganisms (GCM) 10K type strain sequencing project: providing services to taxonomists for standard genome sequencing and annotation.</title>
        <authorList>
            <consortium name="The Broad Institute Genomics Platform"/>
            <consortium name="The Broad Institute Genome Sequencing Center for Infectious Disease"/>
            <person name="Wu L."/>
            <person name="Ma J."/>
        </authorList>
    </citation>
    <scope>NUCLEOTIDE SEQUENCE [LARGE SCALE GENOMIC DNA]</scope>
    <source>
        <strain evidence="2">CCM 7950</strain>
    </source>
</reference>
<accession>A0ABW4NUG1</accession>
<organism evidence="1 2">
    <name type="scientific">Pasteurella oralis</name>
    <dbReference type="NCBI Taxonomy" id="1071947"/>
    <lineage>
        <taxon>Bacteria</taxon>
        <taxon>Pseudomonadati</taxon>
        <taxon>Pseudomonadota</taxon>
        <taxon>Gammaproteobacteria</taxon>
        <taxon>Pasteurellales</taxon>
        <taxon>Pasteurellaceae</taxon>
        <taxon>Pasteurella</taxon>
    </lineage>
</organism>
<keyword evidence="1" id="KW-0808">Transferase</keyword>
<sequence length="247" mass="29173">MAAADTAFEEYVKQLLINHKGTRIYRFEYQGQYFWLKQPEQLHGIWKLLKPHPKMSFQKEIQTLQYFASVNAPVPKLILYDKDFLVLNDAGRSAIAWIEDLTVLDSLKHTILSDCIKALIALHQKDLIHGRPALRDMTWRDGKVKFLDFEAHVYRKQKLTWDKARDILIFLHGVCRSKTISNQEVQQIIQLYIELGNVSVWHLMCETLRKYRFIYYLLLPFKPIAKTDLIAIYRLFENMSTQLKEGK</sequence>
<evidence type="ECO:0000313" key="1">
    <source>
        <dbReference type="EMBL" id="MFD1805889.1"/>
    </source>
</evidence>